<dbReference type="Proteomes" id="UP000245938">
    <property type="component" value="Unassembled WGS sequence"/>
</dbReference>
<gene>
    <name evidence="2" type="ORF">DEX24_11575</name>
</gene>
<evidence type="ECO:0000313" key="2">
    <source>
        <dbReference type="EMBL" id="PWI24760.1"/>
    </source>
</evidence>
<name>A0A2U3AJP4_9BACL</name>
<protein>
    <recommendedName>
        <fullName evidence="1">Sucrose phosphatase-like domain-containing protein</fullName>
    </recommendedName>
</protein>
<dbReference type="InterPro" id="IPR006380">
    <property type="entry name" value="SPP-like_dom"/>
</dbReference>
<dbReference type="InterPro" id="IPR024197">
    <property type="entry name" value="TPP-like"/>
</dbReference>
<evidence type="ECO:0000259" key="1">
    <source>
        <dbReference type="Pfam" id="PF05116"/>
    </source>
</evidence>
<reference evidence="2 3" key="1">
    <citation type="submission" date="2018-05" db="EMBL/GenBank/DDBJ databases">
        <title>Kurthia sibirica genome sequence.</title>
        <authorList>
            <person name="Maclea K.S."/>
            <person name="Goen A.E."/>
        </authorList>
    </citation>
    <scope>NUCLEOTIDE SEQUENCE [LARGE SCALE GENOMIC DNA]</scope>
    <source>
        <strain evidence="2 3">ATCC 49154</strain>
    </source>
</reference>
<dbReference type="OrthoDB" id="1666512at2"/>
<dbReference type="RefSeq" id="WP_109306591.1">
    <property type="nucleotide sequence ID" value="NZ_BJUF01000050.1"/>
</dbReference>
<feature type="domain" description="Sucrose phosphatase-like" evidence="1">
    <location>
        <begin position="48"/>
        <end position="218"/>
    </location>
</feature>
<dbReference type="Pfam" id="PF05116">
    <property type="entry name" value="S6PP"/>
    <property type="match status" value="1"/>
</dbReference>
<evidence type="ECO:0000313" key="3">
    <source>
        <dbReference type="Proteomes" id="UP000245938"/>
    </source>
</evidence>
<organism evidence="2 3">
    <name type="scientific">Kurthia sibirica</name>
    <dbReference type="NCBI Taxonomy" id="202750"/>
    <lineage>
        <taxon>Bacteria</taxon>
        <taxon>Bacillati</taxon>
        <taxon>Bacillota</taxon>
        <taxon>Bacilli</taxon>
        <taxon>Bacillales</taxon>
        <taxon>Caryophanaceae</taxon>
        <taxon>Kurthia</taxon>
    </lineage>
</organism>
<accession>A0A2U3AJP4</accession>
<proteinExistence type="predicted"/>
<dbReference type="InterPro" id="IPR036412">
    <property type="entry name" value="HAD-like_sf"/>
</dbReference>
<dbReference type="EMBL" id="QFVR01000016">
    <property type="protein sequence ID" value="PWI24760.1"/>
    <property type="molecule type" value="Genomic_DNA"/>
</dbReference>
<dbReference type="AlphaFoldDB" id="A0A2U3AJP4"/>
<comment type="caution">
    <text evidence="2">The sequence shown here is derived from an EMBL/GenBank/DDBJ whole genome shotgun (WGS) entry which is preliminary data.</text>
</comment>
<dbReference type="Gene3D" id="3.40.50.1000">
    <property type="entry name" value="HAD superfamily/HAD-like"/>
    <property type="match status" value="1"/>
</dbReference>
<dbReference type="GO" id="GO:0003824">
    <property type="term" value="F:catalytic activity"/>
    <property type="evidence" value="ECO:0007669"/>
    <property type="project" value="UniProtKB-ARBA"/>
</dbReference>
<keyword evidence="3" id="KW-1185">Reference proteome</keyword>
<dbReference type="PIRSF" id="PIRSF030802">
    <property type="entry name" value="UCP030802"/>
    <property type="match status" value="1"/>
</dbReference>
<sequence length="264" mass="30750">MILFTSDLDRTLIYSRRMMAMYPIVDDSFIVETNLSQQPRSYMSVATYTLLQQIHRDFHFIPVTTRSVAEYKRIQGMVQLQAENVVTSNGGTILRHGQIDEKWQHTIRDLIAQTAVSKDIVLQHFDFSNWQTTSFVLVDELFYVCKVDIEKIEHDVLYDVIRQFADLGWRVILHHTKLYILPLVLTKERAVQYLKNEKNYTVHIAAGDSMMDVQMNIEADFSFVPAHGTIDQADFLQHDHIHFSEKTGLAFTEEVLRFVMSKSE</sequence>
<dbReference type="InterPro" id="IPR023214">
    <property type="entry name" value="HAD_sf"/>
</dbReference>
<dbReference type="SUPFAM" id="SSF56784">
    <property type="entry name" value="HAD-like"/>
    <property type="match status" value="1"/>
</dbReference>